<gene>
    <name evidence="1" type="ORF">NOCA2220164</name>
</gene>
<proteinExistence type="predicted"/>
<dbReference type="AlphaFoldDB" id="A0A2P2BYY6"/>
<dbReference type="EMBL" id="CZKA01000015">
    <property type="protein sequence ID" value="CUR54973.1"/>
    <property type="molecule type" value="Genomic_DNA"/>
</dbReference>
<name>A0A2P2BYY6_9ZZZZ</name>
<sequence>MIPTRHALYAAASTLALAVAVVLPAAPATAAATVDHPECFFEPGDIPGVDEFFPATCTIITTASGITTVVGHAQLPEGYTLSETFVGTLPCFGGIGRVTATVSGRVNATCHLRP</sequence>
<reference evidence="1" key="1">
    <citation type="submission" date="2015-08" db="EMBL/GenBank/DDBJ databases">
        <authorList>
            <person name="Babu N.S."/>
            <person name="Beckwith C.J."/>
            <person name="Beseler K.G."/>
            <person name="Brison A."/>
            <person name="Carone J.V."/>
            <person name="Caskin T.P."/>
            <person name="Diamond M."/>
            <person name="Durham M.E."/>
            <person name="Foxe J.M."/>
            <person name="Go M."/>
            <person name="Henderson B.A."/>
            <person name="Jones I.B."/>
            <person name="McGettigan J.A."/>
            <person name="Micheletti S.J."/>
            <person name="Nasrallah M.E."/>
            <person name="Ortiz D."/>
            <person name="Piller C.R."/>
            <person name="Privatt S.R."/>
            <person name="Schneider S.L."/>
            <person name="Sharp S."/>
            <person name="Smith T.C."/>
            <person name="Stanton J.D."/>
            <person name="Ullery H.E."/>
            <person name="Wilson R.J."/>
            <person name="Serrano M.G."/>
            <person name="Buck G."/>
            <person name="Lee V."/>
            <person name="Wang Y."/>
            <person name="Carvalho R."/>
            <person name="Voegtly L."/>
            <person name="Shi R."/>
            <person name="Duckworth R."/>
            <person name="Johnson A."/>
            <person name="Loviza R."/>
            <person name="Walstead R."/>
            <person name="Shah Z."/>
            <person name="Kiflezghi M."/>
            <person name="Wade K."/>
            <person name="Ball S.L."/>
            <person name="Bradley K.W."/>
            <person name="Asai D.J."/>
            <person name="Bowman C.A."/>
            <person name="Russell D.A."/>
            <person name="Pope W.H."/>
            <person name="Jacobs-Sera D."/>
            <person name="Hendrix R.W."/>
            <person name="Hatfull G.F."/>
        </authorList>
    </citation>
    <scope>NUCLEOTIDE SEQUENCE</scope>
</reference>
<organism evidence="1">
    <name type="scientific">metagenome</name>
    <dbReference type="NCBI Taxonomy" id="256318"/>
    <lineage>
        <taxon>unclassified sequences</taxon>
        <taxon>metagenomes</taxon>
    </lineage>
</organism>
<accession>A0A2P2BYY6</accession>
<evidence type="ECO:0000313" key="1">
    <source>
        <dbReference type="EMBL" id="CUR54973.1"/>
    </source>
</evidence>
<protein>
    <submittedName>
        <fullName evidence="1">Uncharacterized protein</fullName>
    </submittedName>
</protein>